<evidence type="ECO:0000313" key="2">
    <source>
        <dbReference type="WBParaSite" id="ALUE_0001623901-mRNA-1"/>
    </source>
</evidence>
<dbReference type="AlphaFoldDB" id="A0A0M3IDW1"/>
<proteinExistence type="predicted"/>
<dbReference type="WBParaSite" id="ALUE_0001623901-mRNA-1">
    <property type="protein sequence ID" value="ALUE_0001623901-mRNA-1"/>
    <property type="gene ID" value="ALUE_0001623901"/>
</dbReference>
<evidence type="ECO:0000313" key="1">
    <source>
        <dbReference type="Proteomes" id="UP000036681"/>
    </source>
</evidence>
<organism evidence="1 2">
    <name type="scientific">Ascaris lumbricoides</name>
    <name type="common">Giant roundworm</name>
    <dbReference type="NCBI Taxonomy" id="6252"/>
    <lineage>
        <taxon>Eukaryota</taxon>
        <taxon>Metazoa</taxon>
        <taxon>Ecdysozoa</taxon>
        <taxon>Nematoda</taxon>
        <taxon>Chromadorea</taxon>
        <taxon>Rhabditida</taxon>
        <taxon>Spirurina</taxon>
        <taxon>Ascaridomorpha</taxon>
        <taxon>Ascaridoidea</taxon>
        <taxon>Ascarididae</taxon>
        <taxon>Ascaris</taxon>
    </lineage>
</organism>
<dbReference type="Proteomes" id="UP000036681">
    <property type="component" value="Unplaced"/>
</dbReference>
<keyword evidence="1" id="KW-1185">Reference proteome</keyword>
<sequence length="212" mass="24713">LQLSVDGRYIHYRRGQNVYFSSTLNFDIKRENAIIFVATRNSYFIYANAALLFFMKNAQKKSGNESDITIPESLVENARNAEPRPSERNKYLVENYDADQFHFKESDNESDITIPESLVENARNAEPRPSERNKYLPENCDVDQFHFKGPLIIEHRPQFTSVHELEHDLPREISCNDHIEFDSAMNEAYEIGEGVEKFAEYPKTVQLQKDQN</sequence>
<name>A0A0M3IDW1_ASCLU</name>
<accession>A0A0M3IDW1</accession>
<protein>
    <submittedName>
        <fullName evidence="2">IRS-type PTB domain-containing protein</fullName>
    </submittedName>
</protein>
<reference evidence="2" key="1">
    <citation type="submission" date="2017-02" db="UniProtKB">
        <authorList>
            <consortium name="WormBaseParasite"/>
        </authorList>
    </citation>
    <scope>IDENTIFICATION</scope>
</reference>